<reference evidence="2" key="2">
    <citation type="journal article" date="2014" name="ISME J.">
        <title>Microbial stratification in low pH oxic and suboxic macroscopic growths along an acid mine drainage.</title>
        <authorList>
            <person name="Mendez-Garcia C."/>
            <person name="Mesa V."/>
            <person name="Sprenger R.R."/>
            <person name="Richter M."/>
            <person name="Diez M.S."/>
            <person name="Solano J."/>
            <person name="Bargiela R."/>
            <person name="Golyshina O.V."/>
            <person name="Manteca A."/>
            <person name="Ramos J.L."/>
            <person name="Gallego J.R."/>
            <person name="Llorente I."/>
            <person name="Martins Dos Santos V.A."/>
            <person name="Jensen O.N."/>
            <person name="Pelaez A.I."/>
            <person name="Sanchez J."/>
            <person name="Ferrer M."/>
        </authorList>
    </citation>
    <scope>NUCLEOTIDE SEQUENCE</scope>
</reference>
<sequence length="93" mass="10322">MEINMYRVNRFNKNELVDIVAAVVVLGSAFTIALSADLGRPLNGYYTLYYLLPTGFLGAITAFLMHELAHRQVAIRFGGSANFKLWPMGLLLA</sequence>
<evidence type="ECO:0000313" key="2">
    <source>
        <dbReference type="EMBL" id="EQD26297.1"/>
    </source>
</evidence>
<name>T0Y2U6_9ZZZZ</name>
<dbReference type="AlphaFoldDB" id="T0Y2U6"/>
<feature type="transmembrane region" description="Helical" evidence="1">
    <location>
        <begin position="16"/>
        <end position="36"/>
    </location>
</feature>
<reference evidence="2" key="1">
    <citation type="submission" date="2013-08" db="EMBL/GenBank/DDBJ databases">
        <authorList>
            <person name="Mendez C."/>
            <person name="Richter M."/>
            <person name="Ferrer M."/>
            <person name="Sanchez J."/>
        </authorList>
    </citation>
    <scope>NUCLEOTIDE SEQUENCE</scope>
</reference>
<comment type="caution">
    <text evidence="2">The sequence shown here is derived from an EMBL/GenBank/DDBJ whole genome shotgun (WGS) entry which is preliminary data.</text>
</comment>
<feature type="transmembrane region" description="Helical" evidence="1">
    <location>
        <begin position="48"/>
        <end position="66"/>
    </location>
</feature>
<feature type="non-terminal residue" evidence="2">
    <location>
        <position position="93"/>
    </location>
</feature>
<organism evidence="2">
    <name type="scientific">mine drainage metagenome</name>
    <dbReference type="NCBI Taxonomy" id="410659"/>
    <lineage>
        <taxon>unclassified sequences</taxon>
        <taxon>metagenomes</taxon>
        <taxon>ecological metagenomes</taxon>
    </lineage>
</organism>
<dbReference type="EMBL" id="AUZX01016210">
    <property type="protein sequence ID" value="EQD26297.1"/>
    <property type="molecule type" value="Genomic_DNA"/>
</dbReference>
<keyword evidence="1" id="KW-0472">Membrane</keyword>
<protein>
    <submittedName>
        <fullName evidence="2">Peptidase M50 family</fullName>
    </submittedName>
</protein>
<evidence type="ECO:0000256" key="1">
    <source>
        <dbReference type="SAM" id="Phobius"/>
    </source>
</evidence>
<gene>
    <name evidence="2" type="ORF">B1A_21924</name>
</gene>
<keyword evidence="1" id="KW-1133">Transmembrane helix</keyword>
<accession>T0Y2U6</accession>
<keyword evidence="1" id="KW-0812">Transmembrane</keyword>
<proteinExistence type="predicted"/>